<dbReference type="CDD" id="cd11484">
    <property type="entry name" value="SLC-NCS1sbd_CobB-like"/>
    <property type="match status" value="1"/>
</dbReference>
<feature type="transmembrane region" description="Helical" evidence="8">
    <location>
        <begin position="66"/>
        <end position="86"/>
    </location>
</feature>
<evidence type="ECO:0000256" key="7">
    <source>
        <dbReference type="PIRNR" id="PIRNR002744"/>
    </source>
</evidence>
<feature type="transmembrane region" description="Helical" evidence="8">
    <location>
        <begin position="284"/>
        <end position="317"/>
    </location>
</feature>
<dbReference type="GO" id="GO:0005886">
    <property type="term" value="C:plasma membrane"/>
    <property type="evidence" value="ECO:0007669"/>
    <property type="project" value="TreeGrafter"/>
</dbReference>
<feature type="transmembrane region" description="Helical" evidence="8">
    <location>
        <begin position="150"/>
        <end position="169"/>
    </location>
</feature>
<comment type="similarity">
    <text evidence="2 7">Belongs to the purine-cytosine permease (2.A.39) family.</text>
</comment>
<feature type="transmembrane region" description="Helical" evidence="8">
    <location>
        <begin position="214"/>
        <end position="234"/>
    </location>
</feature>
<evidence type="ECO:0000313" key="10">
    <source>
        <dbReference type="Proteomes" id="UP000533724"/>
    </source>
</evidence>
<evidence type="ECO:0000256" key="4">
    <source>
        <dbReference type="ARBA" id="ARBA00022692"/>
    </source>
</evidence>
<keyword evidence="4 8" id="KW-0812">Transmembrane</keyword>
<reference evidence="9 10" key="1">
    <citation type="submission" date="2020-08" db="EMBL/GenBank/DDBJ databases">
        <title>Genomic Encyclopedia of Type Strains, Phase IV (KMG-V): Genome sequencing to study the core and pangenomes of soil and plant-associated prokaryotes.</title>
        <authorList>
            <person name="Whitman W."/>
        </authorList>
    </citation>
    <scope>NUCLEOTIDE SEQUENCE [LARGE SCALE GENOMIC DNA]</scope>
    <source>
        <strain evidence="9 10">SEMIA 414</strain>
    </source>
</reference>
<evidence type="ECO:0000256" key="6">
    <source>
        <dbReference type="ARBA" id="ARBA00023136"/>
    </source>
</evidence>
<evidence type="ECO:0000313" key="9">
    <source>
        <dbReference type="EMBL" id="MBB4440110.1"/>
    </source>
</evidence>
<feature type="transmembrane region" description="Helical" evidence="8">
    <location>
        <begin position="359"/>
        <end position="381"/>
    </location>
</feature>
<dbReference type="AlphaFoldDB" id="A0A7W6UL39"/>
<dbReference type="GO" id="GO:0022857">
    <property type="term" value="F:transmembrane transporter activity"/>
    <property type="evidence" value="ECO:0007669"/>
    <property type="project" value="InterPro"/>
</dbReference>
<evidence type="ECO:0000256" key="8">
    <source>
        <dbReference type="SAM" id="Phobius"/>
    </source>
</evidence>
<dbReference type="Pfam" id="PF02133">
    <property type="entry name" value="Transp_cyt_pur"/>
    <property type="match status" value="1"/>
</dbReference>
<sequence>MSKSANFTSDELSAYDVHGIAPVPVSHRTSSPLDQFWIWAGANVAPINWVLGALGIQMGLSLWDTFLVIAIGNLVGAALFAAFCLMGYRTGVPQMVLARLAFGRRGAYLPTFVQLLMAMGWVATNTWIVLDLSVAALDRMGIGGGVEMKYAIALVIMVVQIGIAAWGFNAIKYFERYTMPAILLIMVAMTFMAIFTVDIQWSTSTVTGIARWSAMSQLMTAIGIGWGISWLVYASDYTRFSKPGLKPSSVFKATFLGMFVPTVWLATLGAAIASAGVGSDPAQLIIAAFGVMALPVLLVLVHGPIATNIVVIYSAALSSLAMDINKPRWVVSLACGVAGSIILYGFMQSRDFAHAFETFMVTMVVWISPWAGVTAADFFVVRGGSINVDELYKPHTTSRLGDVNWSGVLSLLVGVFAAHLFQMSAVEVLQGPLALGLGGIDLSWLAGFVVAFVVYIVSHKLRRTADVGSSALTSPVRGE</sequence>
<feature type="transmembrane region" description="Helical" evidence="8">
    <location>
        <begin position="329"/>
        <end position="347"/>
    </location>
</feature>
<accession>A0A7W6UL39</accession>
<dbReference type="InterPro" id="IPR001248">
    <property type="entry name" value="Pur-cyt_permease"/>
</dbReference>
<feature type="transmembrane region" description="Helical" evidence="8">
    <location>
        <begin position="181"/>
        <end position="202"/>
    </location>
</feature>
<evidence type="ECO:0000256" key="5">
    <source>
        <dbReference type="ARBA" id="ARBA00022989"/>
    </source>
</evidence>
<evidence type="ECO:0000256" key="3">
    <source>
        <dbReference type="ARBA" id="ARBA00022448"/>
    </source>
</evidence>
<dbReference type="InterPro" id="IPR026030">
    <property type="entry name" value="Pur-cyt_permease_Fcy2/21/22"/>
</dbReference>
<feature type="transmembrane region" description="Helical" evidence="8">
    <location>
        <begin position="107"/>
        <end position="130"/>
    </location>
</feature>
<dbReference type="Gene3D" id="1.10.4160.10">
    <property type="entry name" value="Hydantoin permease"/>
    <property type="match status" value="1"/>
</dbReference>
<dbReference type="Proteomes" id="UP000533724">
    <property type="component" value="Unassembled WGS sequence"/>
</dbReference>
<dbReference type="PANTHER" id="PTHR31806">
    <property type="entry name" value="PURINE-CYTOSINE PERMEASE FCY2-RELATED"/>
    <property type="match status" value="1"/>
</dbReference>
<dbReference type="PANTHER" id="PTHR31806:SF1">
    <property type="entry name" value="PURINE-CYTOSINE PERMEASE FCY2-RELATED"/>
    <property type="match status" value="1"/>
</dbReference>
<dbReference type="RefSeq" id="WP_184499954.1">
    <property type="nucleotide sequence ID" value="NZ_JACIHI010000007.1"/>
</dbReference>
<evidence type="ECO:0000256" key="1">
    <source>
        <dbReference type="ARBA" id="ARBA00004141"/>
    </source>
</evidence>
<keyword evidence="3 7" id="KW-0813">Transport</keyword>
<feature type="transmembrane region" description="Helical" evidence="8">
    <location>
        <begin position="255"/>
        <end position="278"/>
    </location>
</feature>
<organism evidence="9 10">
    <name type="scientific">Rhizobium esperanzae</name>
    <dbReference type="NCBI Taxonomy" id="1967781"/>
    <lineage>
        <taxon>Bacteria</taxon>
        <taxon>Pseudomonadati</taxon>
        <taxon>Pseudomonadota</taxon>
        <taxon>Alphaproteobacteria</taxon>
        <taxon>Hyphomicrobiales</taxon>
        <taxon>Rhizobiaceae</taxon>
        <taxon>Rhizobium/Agrobacterium group</taxon>
        <taxon>Rhizobium</taxon>
    </lineage>
</organism>
<dbReference type="EMBL" id="JACIHI010000007">
    <property type="protein sequence ID" value="MBB4440110.1"/>
    <property type="molecule type" value="Genomic_DNA"/>
</dbReference>
<protein>
    <submittedName>
        <fullName evidence="9">NCS1 nucleoside transporter family</fullName>
    </submittedName>
</protein>
<keyword evidence="6 7" id="KW-0472">Membrane</keyword>
<name>A0A7W6UL39_9HYPH</name>
<comment type="caution">
    <text evidence="9">The sequence shown here is derived from an EMBL/GenBank/DDBJ whole genome shotgun (WGS) entry which is preliminary data.</text>
</comment>
<keyword evidence="5 8" id="KW-1133">Transmembrane helix</keyword>
<feature type="transmembrane region" description="Helical" evidence="8">
    <location>
        <begin position="402"/>
        <end position="421"/>
    </location>
</feature>
<comment type="subcellular location">
    <subcellularLocation>
        <location evidence="1">Membrane</location>
        <topology evidence="1">Multi-pass membrane protein</topology>
    </subcellularLocation>
</comment>
<dbReference type="PIRSF" id="PIRSF002744">
    <property type="entry name" value="Pur-cyt_permease"/>
    <property type="match status" value="1"/>
</dbReference>
<gene>
    <name evidence="9" type="ORF">GGE15_003386</name>
</gene>
<proteinExistence type="inferred from homology"/>
<evidence type="ECO:0000256" key="2">
    <source>
        <dbReference type="ARBA" id="ARBA00008974"/>
    </source>
</evidence>
<feature type="transmembrane region" description="Helical" evidence="8">
    <location>
        <begin position="433"/>
        <end position="457"/>
    </location>
</feature>
<feature type="transmembrane region" description="Helical" evidence="8">
    <location>
        <begin position="36"/>
        <end position="60"/>
    </location>
</feature>